<comment type="similarity">
    <text evidence="1">Belongs to the 5'(3')-deoxyribonucleotidase family.</text>
</comment>
<evidence type="ECO:0000256" key="6">
    <source>
        <dbReference type="PIRSR" id="PIRSR017434-2"/>
    </source>
</evidence>
<feature type="compositionally biased region" description="Acidic residues" evidence="7">
    <location>
        <begin position="571"/>
        <end position="586"/>
    </location>
</feature>
<evidence type="ECO:0000256" key="4">
    <source>
        <dbReference type="ARBA" id="ARBA00022842"/>
    </source>
</evidence>
<feature type="region of interest" description="Disordered" evidence="7">
    <location>
        <begin position="527"/>
        <end position="586"/>
    </location>
</feature>
<dbReference type="GO" id="GO:0008253">
    <property type="term" value="F:5'-nucleotidase activity"/>
    <property type="evidence" value="ECO:0007669"/>
    <property type="project" value="TreeGrafter"/>
</dbReference>
<dbReference type="Pfam" id="PF05761">
    <property type="entry name" value="5_nucleotid"/>
    <property type="match status" value="1"/>
</dbReference>
<dbReference type="RefSeq" id="XP_036368202.1">
    <property type="nucleotide sequence ID" value="XM_036512309.1"/>
</dbReference>
<evidence type="ECO:0000256" key="2">
    <source>
        <dbReference type="ARBA" id="ARBA00022723"/>
    </source>
</evidence>
<evidence type="ECO:0000256" key="5">
    <source>
        <dbReference type="PIRSR" id="PIRSR017434-1"/>
    </source>
</evidence>
<dbReference type="SUPFAM" id="SSF56784">
    <property type="entry name" value="HAD-like"/>
    <property type="match status" value="1"/>
</dbReference>
<feature type="binding site" evidence="6">
    <location>
        <position position="77"/>
    </location>
    <ligand>
        <name>GMP</name>
        <dbReference type="ChEBI" id="CHEBI:58115"/>
    </ligand>
</feature>
<dbReference type="Gene3D" id="3.40.50.1000">
    <property type="entry name" value="HAD superfamily/HAD-like"/>
    <property type="match status" value="2"/>
</dbReference>
<sequence length="586" mass="68040">MFQPRSSRHLFMLDGRDWNHLVSSTMSAAKPNSIDTNAGNMNDSQKKVKYRRNPDKRIFVNRSLNLNKIKFFGFDMDYTLAVYKSPDYETLCFEELKERLINIGYPKAIKDFKYDPSFPVRGLWFDKIYGNLLKVDSYGNILICVHGLKIMKQNEIARLYPNKFLQLNDNRCYVLNTLFNLPETYMLACIVDYFSHRKDYEKTDTGVKAEYLYIPYTSIFQDVRASIDWVYLQSNVKDETVKDIEKYIERNDRLPVLLERIQEYGAQNLLITNSNFSYTDKIMKYLLEPVNETKKPVKKWTEYFDYVVVDAKKPGFFKDGTLLRQVDQVTESLSIGCHVGPMKKGQIYSGGSCSGLSQMIGATGKDVLYIGDHIYGDILKSKKERGWRTFLVIPELRHELKVWTEKKHLFEEISYLEVELSRIYRDLDSSSQENPNSQHIRNSLKEVKCKMDLAYGFLGSLFRSDSQQTFFAAQVMRYADLYAASVTNLLYYPFCYSFVAPRMLMSHESTVDHDDSPPVEDNFASRARTLNQNQDMKSPVSKKSRLSTNIPNSKNVPNLRADTPKKLTYSPDDDDDDDDDDDSDDN</sequence>
<accession>A0A7E6FMW0</accession>
<name>A0A7E6FMW0_9MOLL</name>
<dbReference type="GO" id="GO:0046037">
    <property type="term" value="P:GMP metabolic process"/>
    <property type="evidence" value="ECO:0007669"/>
    <property type="project" value="UniProtKB-ARBA"/>
</dbReference>
<keyword evidence="8" id="KW-1185">Reference proteome</keyword>
<comment type="cofactor">
    <cofactor evidence="6">
        <name>Mg(2+)</name>
        <dbReference type="ChEBI" id="CHEBI:18420"/>
    </cofactor>
    <text evidence="6">Binds 1 Mg(2+) ion per subunit.</text>
</comment>
<dbReference type="PANTHER" id="PTHR12103">
    <property type="entry name" value="5'-NUCLEOTIDASE DOMAIN-CONTAINING"/>
    <property type="match status" value="1"/>
</dbReference>
<dbReference type="NCBIfam" id="TIGR02244">
    <property type="entry name" value="HAD-IG-Ncltidse"/>
    <property type="match status" value="1"/>
</dbReference>
<feature type="active site" description="Proton donor" evidence="5">
    <location>
        <position position="77"/>
    </location>
</feature>
<keyword evidence="2 6" id="KW-0479">Metal-binding</keyword>
<dbReference type="AlphaFoldDB" id="A0A7E6FMW0"/>
<feature type="binding site" evidence="6">
    <location>
        <position position="75"/>
    </location>
    <ligand>
        <name>Mg(2+)</name>
        <dbReference type="ChEBI" id="CHEBI:18420"/>
    </ligand>
</feature>
<evidence type="ECO:0000256" key="1">
    <source>
        <dbReference type="ARBA" id="ARBA00009589"/>
    </source>
</evidence>
<feature type="compositionally biased region" description="Polar residues" evidence="7">
    <location>
        <begin position="546"/>
        <end position="556"/>
    </location>
</feature>
<dbReference type="InterPro" id="IPR008380">
    <property type="entry name" value="HAD-SF_hydro_IG_5-nucl"/>
</dbReference>
<evidence type="ECO:0000256" key="7">
    <source>
        <dbReference type="SAM" id="MobiDB-lite"/>
    </source>
</evidence>
<dbReference type="PANTHER" id="PTHR12103:SF15">
    <property type="entry name" value="CYTOSOLIC PURINE 5'-NUCLEOTIDASE"/>
    <property type="match status" value="1"/>
</dbReference>
<feature type="binding site" evidence="6">
    <location>
        <position position="372"/>
    </location>
    <ligand>
        <name>Mg(2+)</name>
        <dbReference type="ChEBI" id="CHEBI:18420"/>
    </ligand>
</feature>
<dbReference type="GO" id="GO:0046872">
    <property type="term" value="F:metal ion binding"/>
    <property type="evidence" value="ECO:0007669"/>
    <property type="project" value="UniProtKB-KW"/>
</dbReference>
<evidence type="ECO:0000313" key="8">
    <source>
        <dbReference type="Proteomes" id="UP000515154"/>
    </source>
</evidence>
<feature type="active site" description="Nucleophile" evidence="5">
    <location>
        <position position="75"/>
    </location>
</feature>
<evidence type="ECO:0000313" key="9">
    <source>
        <dbReference type="RefSeq" id="XP_036368202.1"/>
    </source>
</evidence>
<reference evidence="9" key="1">
    <citation type="submission" date="2025-08" db="UniProtKB">
        <authorList>
            <consortium name="RefSeq"/>
        </authorList>
    </citation>
    <scope>IDENTIFICATION</scope>
</reference>
<proteinExistence type="inferred from homology"/>
<dbReference type="PIRSF" id="PIRSF017434">
    <property type="entry name" value="Purine_5'-nucleotidase"/>
    <property type="match status" value="1"/>
</dbReference>
<dbReference type="InterPro" id="IPR023214">
    <property type="entry name" value="HAD_sf"/>
</dbReference>
<dbReference type="CDD" id="cd07522">
    <property type="entry name" value="HAD_cN-II"/>
    <property type="match status" value="1"/>
</dbReference>
<keyword evidence="4 6" id="KW-0460">Magnesium</keyword>
<organism evidence="8 9">
    <name type="scientific">Octopus sinensis</name>
    <name type="common">East Asian common octopus</name>
    <dbReference type="NCBI Taxonomy" id="2607531"/>
    <lineage>
        <taxon>Eukaryota</taxon>
        <taxon>Metazoa</taxon>
        <taxon>Spiralia</taxon>
        <taxon>Lophotrochozoa</taxon>
        <taxon>Mollusca</taxon>
        <taxon>Cephalopoda</taxon>
        <taxon>Coleoidea</taxon>
        <taxon>Octopodiformes</taxon>
        <taxon>Octopoda</taxon>
        <taxon>Incirrata</taxon>
        <taxon>Octopodidae</taxon>
        <taxon>Octopus</taxon>
    </lineage>
</organism>
<dbReference type="InterPro" id="IPR036412">
    <property type="entry name" value="HAD-like_sf"/>
</dbReference>
<keyword evidence="3" id="KW-0378">Hydrolase</keyword>
<dbReference type="Proteomes" id="UP000515154">
    <property type="component" value="Linkage group LG22"/>
</dbReference>
<evidence type="ECO:0000256" key="3">
    <source>
        <dbReference type="ARBA" id="ARBA00022801"/>
    </source>
</evidence>
<gene>
    <name evidence="9" type="primary">LOC115223265</name>
</gene>
<dbReference type="InterPro" id="IPR016695">
    <property type="entry name" value="Pur_nucleotidase"/>
</dbReference>
<dbReference type="FunFam" id="3.40.50.1000:FF:000021">
    <property type="entry name" value="NT5C2 isoform 1"/>
    <property type="match status" value="1"/>
</dbReference>
<protein>
    <submittedName>
        <fullName evidence="9">Cytosolic purine 5'-nucleotidase isoform X1</fullName>
    </submittedName>
</protein>